<comment type="caution">
    <text evidence="2">The sequence shown here is derived from an EMBL/GenBank/DDBJ whole genome shotgun (WGS) entry which is preliminary data.</text>
</comment>
<feature type="domain" description="Carrier" evidence="1">
    <location>
        <begin position="7"/>
        <end position="81"/>
    </location>
</feature>
<keyword evidence="3" id="KW-1185">Reference proteome</keyword>
<dbReference type="InterPro" id="IPR036736">
    <property type="entry name" value="ACP-like_sf"/>
</dbReference>
<dbReference type="SUPFAM" id="SSF47336">
    <property type="entry name" value="ACP-like"/>
    <property type="match status" value="1"/>
</dbReference>
<dbReference type="EMBL" id="RIAR02000001">
    <property type="protein sequence ID" value="NSL85200.1"/>
    <property type="molecule type" value="Genomic_DNA"/>
</dbReference>
<dbReference type="Pfam" id="PF00550">
    <property type="entry name" value="PP-binding"/>
    <property type="match status" value="1"/>
</dbReference>
<dbReference type="AlphaFoldDB" id="A0A9Q5D7Z2"/>
<sequence>MNEYTPEEIMEIIVKRISVKANLPVSAISVDENMVNYDLDSIETVGLIGEIETIMEFEFDVSKAWEYPTIRTLAHFIFEEFSAGKKNI</sequence>
<proteinExistence type="predicted"/>
<dbReference type="PROSITE" id="PS50075">
    <property type="entry name" value="CARRIER"/>
    <property type="match status" value="1"/>
</dbReference>
<organism evidence="2 3">
    <name type="scientific">Chitinophaga solisilvae</name>
    <dbReference type="NCBI Taxonomy" id="1233460"/>
    <lineage>
        <taxon>Bacteria</taxon>
        <taxon>Pseudomonadati</taxon>
        <taxon>Bacteroidota</taxon>
        <taxon>Chitinophagia</taxon>
        <taxon>Chitinophagales</taxon>
        <taxon>Chitinophagaceae</taxon>
        <taxon>Chitinophaga</taxon>
    </lineage>
</organism>
<name>A0A9Q5D7Z2_9BACT</name>
<evidence type="ECO:0000259" key="1">
    <source>
        <dbReference type="PROSITE" id="PS50075"/>
    </source>
</evidence>
<dbReference type="InterPro" id="IPR009081">
    <property type="entry name" value="PP-bd_ACP"/>
</dbReference>
<reference evidence="2" key="1">
    <citation type="submission" date="2020-05" db="EMBL/GenBank/DDBJ databases">
        <title>Chitinophaga laudate sp. nov., isolated from a tropical peat swamp.</title>
        <authorList>
            <person name="Goh C.B.S."/>
            <person name="Lee M.S."/>
            <person name="Parimannan S."/>
            <person name="Pasbakhsh P."/>
            <person name="Yule C.M."/>
            <person name="Rajandas H."/>
            <person name="Loke S."/>
            <person name="Croft L."/>
            <person name="Tan J.B.L."/>
        </authorList>
    </citation>
    <scope>NUCLEOTIDE SEQUENCE</scope>
    <source>
        <strain evidence="2">Mgbs1</strain>
    </source>
</reference>
<protein>
    <submittedName>
        <fullName evidence="2">Acyl carrier protein</fullName>
    </submittedName>
</protein>
<dbReference type="Gene3D" id="1.10.1200.10">
    <property type="entry name" value="ACP-like"/>
    <property type="match status" value="1"/>
</dbReference>
<accession>A0A9Q5D7Z2</accession>
<evidence type="ECO:0000313" key="3">
    <source>
        <dbReference type="Proteomes" id="UP000281028"/>
    </source>
</evidence>
<gene>
    <name evidence="2" type="ORF">ECE50_000030</name>
</gene>
<dbReference type="Proteomes" id="UP000281028">
    <property type="component" value="Unassembled WGS sequence"/>
</dbReference>
<evidence type="ECO:0000313" key="2">
    <source>
        <dbReference type="EMBL" id="NSL85200.1"/>
    </source>
</evidence>